<dbReference type="Proteomes" id="UP000557344">
    <property type="component" value="Unassembled WGS sequence"/>
</dbReference>
<accession>A0A7W6ZNA0</accession>
<dbReference type="Pfam" id="PF08937">
    <property type="entry name" value="ThsB_TIR"/>
    <property type="match status" value="1"/>
</dbReference>
<dbReference type="Gene3D" id="3.40.50.11200">
    <property type="match status" value="1"/>
</dbReference>
<proteinExistence type="predicted"/>
<organism evidence="3 4">
    <name type="scientific">Rhizobium etli</name>
    <dbReference type="NCBI Taxonomy" id="29449"/>
    <lineage>
        <taxon>Bacteria</taxon>
        <taxon>Pseudomonadati</taxon>
        <taxon>Pseudomonadota</taxon>
        <taxon>Alphaproteobacteria</taxon>
        <taxon>Hyphomicrobiales</taxon>
        <taxon>Rhizobiaceae</taxon>
        <taxon>Rhizobium/Agrobacterium group</taxon>
        <taxon>Rhizobium</taxon>
    </lineage>
</organism>
<dbReference type="EMBL" id="JACIHU010000020">
    <property type="protein sequence ID" value="MBB4483359.1"/>
    <property type="molecule type" value="Genomic_DNA"/>
</dbReference>
<feature type="domain" description="Thoeris protein ThsB TIR-like" evidence="1">
    <location>
        <begin position="53"/>
        <end position="140"/>
    </location>
</feature>
<evidence type="ECO:0000313" key="2">
    <source>
        <dbReference type="EMBL" id="MBB4483359.1"/>
    </source>
</evidence>
<dbReference type="EMBL" id="JACIID010000020">
    <property type="protein sequence ID" value="MBB4539188.1"/>
    <property type="molecule type" value="Genomic_DNA"/>
</dbReference>
<comment type="caution">
    <text evidence="3">The sequence shown here is derived from an EMBL/GenBank/DDBJ whole genome shotgun (WGS) entry which is preliminary data.</text>
</comment>
<sequence>MTEAVGAAAGAEDRQEQLFLLVVVTTRSDFLIVFQKENQSEGGARMADKKVVFVAFAIEDVRCRDYLKGQSLNTRSPFEYVDMSVKEAYDEDWKARVRTRIRRSDGVLVLVSENSLKSSGQKWEIKCAREEGKLVRGMWCYKDDRTKIEGLNTMVWTWDNIANWIDSL</sequence>
<dbReference type="AlphaFoldDB" id="A0A7W6ZNA0"/>
<gene>
    <name evidence="2" type="ORF">GGE46_005980</name>
    <name evidence="3" type="ORF">GGE57_005977</name>
</gene>
<evidence type="ECO:0000313" key="4">
    <source>
        <dbReference type="Proteomes" id="UP000523431"/>
    </source>
</evidence>
<evidence type="ECO:0000259" key="1">
    <source>
        <dbReference type="Pfam" id="PF08937"/>
    </source>
</evidence>
<dbReference type="RefSeq" id="WP_245424012.1">
    <property type="nucleotide sequence ID" value="NZ_JACIHU010000020.1"/>
</dbReference>
<reference evidence="4 5" key="1">
    <citation type="submission" date="2020-08" db="EMBL/GenBank/DDBJ databases">
        <title>Genomic Encyclopedia of Type Strains, Phase IV (KMG-V): Genome sequencing to study the core and pangenomes of soil and plant-associated prokaryotes.</title>
        <authorList>
            <person name="Whitman W."/>
        </authorList>
    </citation>
    <scope>NUCLEOTIDE SEQUENCE [LARGE SCALE GENOMIC DNA]</scope>
    <source>
        <strain evidence="2 5">SEMIA 471</strain>
        <strain evidence="3 4">SEMIA 489</strain>
    </source>
</reference>
<dbReference type="InterPro" id="IPR015032">
    <property type="entry name" value="ThsB__TIR-like_domain"/>
</dbReference>
<dbReference type="Proteomes" id="UP000523431">
    <property type="component" value="Unassembled WGS sequence"/>
</dbReference>
<evidence type="ECO:0000313" key="5">
    <source>
        <dbReference type="Proteomes" id="UP000557344"/>
    </source>
</evidence>
<evidence type="ECO:0000313" key="3">
    <source>
        <dbReference type="EMBL" id="MBB4539188.1"/>
    </source>
</evidence>
<protein>
    <recommendedName>
        <fullName evidence="1">Thoeris protein ThsB TIR-like domain-containing protein</fullName>
    </recommendedName>
</protein>
<name>A0A7W6ZNA0_RHIET</name>